<sequence>HQCTSSINPWIAPAAPACPMCHAGKRKPAFVISASSSSSTSTYICKHACSVVPFCWFAQFTP</sequence>
<organism evidence="1 2">
    <name type="scientific">Aegilops tauschii subsp. strangulata</name>
    <name type="common">Goatgrass</name>
    <dbReference type="NCBI Taxonomy" id="200361"/>
    <lineage>
        <taxon>Eukaryota</taxon>
        <taxon>Viridiplantae</taxon>
        <taxon>Streptophyta</taxon>
        <taxon>Embryophyta</taxon>
        <taxon>Tracheophyta</taxon>
        <taxon>Spermatophyta</taxon>
        <taxon>Magnoliopsida</taxon>
        <taxon>Liliopsida</taxon>
        <taxon>Poales</taxon>
        <taxon>Poaceae</taxon>
        <taxon>BOP clade</taxon>
        <taxon>Pooideae</taxon>
        <taxon>Triticodae</taxon>
        <taxon>Triticeae</taxon>
        <taxon>Triticinae</taxon>
        <taxon>Aegilops</taxon>
    </lineage>
</organism>
<reference evidence="2" key="2">
    <citation type="journal article" date="2017" name="Nat. Plants">
        <title>The Aegilops tauschii genome reveals multiple impacts of transposons.</title>
        <authorList>
            <person name="Zhao G."/>
            <person name="Zou C."/>
            <person name="Li K."/>
            <person name="Wang K."/>
            <person name="Li T."/>
            <person name="Gao L."/>
            <person name="Zhang X."/>
            <person name="Wang H."/>
            <person name="Yang Z."/>
            <person name="Liu X."/>
            <person name="Jiang W."/>
            <person name="Mao L."/>
            <person name="Kong X."/>
            <person name="Jiao Y."/>
            <person name="Jia J."/>
        </authorList>
    </citation>
    <scope>NUCLEOTIDE SEQUENCE [LARGE SCALE GENOMIC DNA]</scope>
    <source>
        <strain evidence="2">cv. AL8/78</strain>
    </source>
</reference>
<protein>
    <submittedName>
        <fullName evidence="1">Uncharacterized protein</fullName>
    </submittedName>
</protein>
<reference evidence="1" key="5">
    <citation type="journal article" date="2021" name="G3 (Bethesda)">
        <title>Aegilops tauschii genome assembly Aet v5.0 features greater sequence contiguity and improved annotation.</title>
        <authorList>
            <person name="Wang L."/>
            <person name="Zhu T."/>
            <person name="Rodriguez J.C."/>
            <person name="Deal K.R."/>
            <person name="Dubcovsky J."/>
            <person name="McGuire P.E."/>
            <person name="Lux T."/>
            <person name="Spannagl M."/>
            <person name="Mayer K.F.X."/>
            <person name="Baldrich P."/>
            <person name="Meyers B.C."/>
            <person name="Huo N."/>
            <person name="Gu Y.Q."/>
            <person name="Zhou H."/>
            <person name="Devos K.M."/>
            <person name="Bennetzen J.L."/>
            <person name="Unver T."/>
            <person name="Budak H."/>
            <person name="Gulick P.J."/>
            <person name="Galiba G."/>
            <person name="Kalapos B."/>
            <person name="Nelson D.R."/>
            <person name="Li P."/>
            <person name="You F.M."/>
            <person name="Luo M.C."/>
            <person name="Dvorak J."/>
        </authorList>
    </citation>
    <scope>NUCLEOTIDE SEQUENCE [LARGE SCALE GENOMIC DNA]</scope>
    <source>
        <strain evidence="1">cv. AL8/78</strain>
    </source>
</reference>
<proteinExistence type="predicted"/>
<reference evidence="1" key="3">
    <citation type="journal article" date="2017" name="Nature">
        <title>Genome sequence of the progenitor of the wheat D genome Aegilops tauschii.</title>
        <authorList>
            <person name="Luo M.C."/>
            <person name="Gu Y.Q."/>
            <person name="Puiu D."/>
            <person name="Wang H."/>
            <person name="Twardziok S.O."/>
            <person name="Deal K.R."/>
            <person name="Huo N."/>
            <person name="Zhu T."/>
            <person name="Wang L."/>
            <person name="Wang Y."/>
            <person name="McGuire P.E."/>
            <person name="Liu S."/>
            <person name="Long H."/>
            <person name="Ramasamy R.K."/>
            <person name="Rodriguez J.C."/>
            <person name="Van S.L."/>
            <person name="Yuan L."/>
            <person name="Wang Z."/>
            <person name="Xia Z."/>
            <person name="Xiao L."/>
            <person name="Anderson O.D."/>
            <person name="Ouyang S."/>
            <person name="Liang Y."/>
            <person name="Zimin A.V."/>
            <person name="Pertea G."/>
            <person name="Qi P."/>
            <person name="Bennetzen J.L."/>
            <person name="Dai X."/>
            <person name="Dawson M.W."/>
            <person name="Muller H.G."/>
            <person name="Kugler K."/>
            <person name="Rivarola-Duarte L."/>
            <person name="Spannagl M."/>
            <person name="Mayer K.F.X."/>
            <person name="Lu F.H."/>
            <person name="Bevan M.W."/>
            <person name="Leroy P."/>
            <person name="Li P."/>
            <person name="You F.M."/>
            <person name="Sun Q."/>
            <person name="Liu Z."/>
            <person name="Lyons E."/>
            <person name="Wicker T."/>
            <person name="Salzberg S.L."/>
            <person name="Devos K.M."/>
            <person name="Dvorak J."/>
        </authorList>
    </citation>
    <scope>NUCLEOTIDE SEQUENCE [LARGE SCALE GENOMIC DNA]</scope>
    <source>
        <strain evidence="1">cv. AL8/78</strain>
    </source>
</reference>
<accession>A0A452ZVY6</accession>
<keyword evidence="2" id="KW-1185">Reference proteome</keyword>
<dbReference type="EnsemblPlants" id="AET1Gv20943900.2">
    <property type="protein sequence ID" value="AET1Gv20943900.2"/>
    <property type="gene ID" value="AET1Gv20943900"/>
</dbReference>
<reference evidence="1" key="4">
    <citation type="submission" date="2019-03" db="UniProtKB">
        <authorList>
            <consortium name="EnsemblPlants"/>
        </authorList>
    </citation>
    <scope>IDENTIFICATION</scope>
</reference>
<reference evidence="2" key="1">
    <citation type="journal article" date="2014" name="Science">
        <title>Ancient hybridizations among the ancestral genomes of bread wheat.</title>
        <authorList>
            <consortium name="International Wheat Genome Sequencing Consortium,"/>
            <person name="Marcussen T."/>
            <person name="Sandve S.R."/>
            <person name="Heier L."/>
            <person name="Spannagl M."/>
            <person name="Pfeifer M."/>
            <person name="Jakobsen K.S."/>
            <person name="Wulff B.B."/>
            <person name="Steuernagel B."/>
            <person name="Mayer K.F."/>
            <person name="Olsen O.A."/>
        </authorList>
    </citation>
    <scope>NUCLEOTIDE SEQUENCE [LARGE SCALE GENOMIC DNA]</scope>
    <source>
        <strain evidence="2">cv. AL8/78</strain>
    </source>
</reference>
<dbReference type="AlphaFoldDB" id="A0A452ZVY6"/>
<evidence type="ECO:0000313" key="2">
    <source>
        <dbReference type="Proteomes" id="UP000015105"/>
    </source>
</evidence>
<dbReference type="Proteomes" id="UP000015105">
    <property type="component" value="Chromosome 1D"/>
</dbReference>
<name>A0A452ZVY6_AEGTS</name>
<dbReference type="Gramene" id="AET1Gv20943900.2">
    <property type="protein sequence ID" value="AET1Gv20943900.2"/>
    <property type="gene ID" value="AET1Gv20943900"/>
</dbReference>
<evidence type="ECO:0000313" key="1">
    <source>
        <dbReference type="EnsemblPlants" id="AET1Gv20943900.2"/>
    </source>
</evidence>